<dbReference type="NCBIfam" id="TIGR00704">
    <property type="entry name" value="NaPi_cotrn_rel"/>
    <property type="match status" value="1"/>
</dbReference>
<organism evidence="7 8">
    <name type="scientific">Anaerocolumna cellulosilytica</name>
    <dbReference type="NCBI Taxonomy" id="433286"/>
    <lineage>
        <taxon>Bacteria</taxon>
        <taxon>Bacillati</taxon>
        <taxon>Bacillota</taxon>
        <taxon>Clostridia</taxon>
        <taxon>Lachnospirales</taxon>
        <taxon>Lachnospiraceae</taxon>
        <taxon>Anaerocolumna</taxon>
    </lineage>
</organism>
<dbReference type="GO" id="GO:0005436">
    <property type="term" value="F:sodium:phosphate symporter activity"/>
    <property type="evidence" value="ECO:0007669"/>
    <property type="project" value="InterPro"/>
</dbReference>
<reference evidence="7 8" key="1">
    <citation type="journal article" date="2016" name="Int. J. Syst. Evol. Microbiol.">
        <title>Descriptions of Anaerotaenia torta gen. nov., sp. nov. and Anaerocolumna cellulosilytica gen. nov., sp. nov. isolated from a methanogenic reactor of cattle waste.</title>
        <authorList>
            <person name="Uek A."/>
            <person name="Ohtaki Y."/>
            <person name="Kaku N."/>
            <person name="Ueki K."/>
        </authorList>
    </citation>
    <scope>NUCLEOTIDE SEQUENCE [LARGE SCALE GENOMIC DNA]</scope>
    <source>
        <strain evidence="7 8">SN021</strain>
    </source>
</reference>
<dbReference type="KEGG" id="acel:acsn021_23210"/>
<feature type="domain" description="PhoU" evidence="6">
    <location>
        <begin position="470"/>
        <end position="530"/>
    </location>
</feature>
<evidence type="ECO:0000313" key="7">
    <source>
        <dbReference type="EMBL" id="BCJ94752.1"/>
    </source>
</evidence>
<dbReference type="RefSeq" id="WP_184089242.1">
    <property type="nucleotide sequence ID" value="NZ_AP023367.1"/>
</dbReference>
<dbReference type="Pfam" id="PF01895">
    <property type="entry name" value="PhoU"/>
    <property type="match status" value="2"/>
</dbReference>
<keyword evidence="3" id="KW-0812">Transmembrane</keyword>
<keyword evidence="4" id="KW-1133">Transmembrane helix</keyword>
<evidence type="ECO:0000256" key="1">
    <source>
        <dbReference type="ARBA" id="ARBA00004651"/>
    </source>
</evidence>
<dbReference type="Proteomes" id="UP000515561">
    <property type="component" value="Chromosome"/>
</dbReference>
<sequence length="531" mass="57950">MKITDLFALLGGLALFLYGMKIMGDGLELVAGSQLQKILEKLTTNRLLGMLVGVAVTAVIQSSSATTVMVVGFVNAGLMNLSQAVGVIMGANIGTTVTGQLIALDIGAIAPVLAFIGVLFILFAKKKRINYLGMVIIGLGMLFIGMGTMSDAMKPLREVQAFRDMMTNFTNPFIGVLTGLLVTCIIQSSSASVGILQALAGQGLIGIGGAMYVVFGQNIGTCITAMLASIGSNKNARRAALCHVLFNVLGTALFIAVSFILPFDHWMELLAPGNTVRQIANLHTIFNIVTTVLLLPFGSILVKIALKIIKGEDKIENQIKLEFIDKTKAIDTSVALISMDAELHRMENVTRDNFLLATSDFCAPTAETIAQVNYQEDLIDFLNKEIKKYIIKTNELNLSKESARAVNRLLVITSNYERIGDHALNIAEHAQHCVERKLSFSTAGLKELGDIRNTIQEMFTHSNNKALSPAERKEKVYYLEAQVDHYTEEYRKTHINRVTNGECDIEAGMLFDEILTDLERIADHLMNIAEA</sequence>
<dbReference type="Pfam" id="PF02690">
    <property type="entry name" value="Na_Pi_cotrans"/>
    <property type="match status" value="1"/>
</dbReference>
<dbReference type="GO" id="GO:0005886">
    <property type="term" value="C:plasma membrane"/>
    <property type="evidence" value="ECO:0007669"/>
    <property type="project" value="UniProtKB-SubCell"/>
</dbReference>
<proteinExistence type="predicted"/>
<name>A0A6S6R5N9_9FIRM</name>
<accession>A0A6S6R5N9</accession>
<evidence type="ECO:0000259" key="6">
    <source>
        <dbReference type="Pfam" id="PF01895"/>
    </source>
</evidence>
<protein>
    <submittedName>
        <fullName evidence="7">Na/Pi cotransporter</fullName>
    </submittedName>
</protein>
<evidence type="ECO:0000256" key="5">
    <source>
        <dbReference type="ARBA" id="ARBA00023136"/>
    </source>
</evidence>
<dbReference type="SUPFAM" id="SSF109755">
    <property type="entry name" value="PhoU-like"/>
    <property type="match status" value="1"/>
</dbReference>
<evidence type="ECO:0000256" key="4">
    <source>
        <dbReference type="ARBA" id="ARBA00022989"/>
    </source>
</evidence>
<keyword evidence="2" id="KW-1003">Cell membrane</keyword>
<dbReference type="PANTHER" id="PTHR10010">
    <property type="entry name" value="SOLUTE CARRIER FAMILY 34 SODIUM PHOSPHATE , MEMBER 2-RELATED"/>
    <property type="match status" value="1"/>
</dbReference>
<dbReference type="GO" id="GO:0044341">
    <property type="term" value="P:sodium-dependent phosphate transport"/>
    <property type="evidence" value="ECO:0007669"/>
    <property type="project" value="InterPro"/>
</dbReference>
<gene>
    <name evidence="7" type="ORF">acsn021_23210</name>
</gene>
<dbReference type="InterPro" id="IPR026022">
    <property type="entry name" value="PhoU_dom"/>
</dbReference>
<dbReference type="InterPro" id="IPR004633">
    <property type="entry name" value="NaPi_cotrn-rel/YqeW-like"/>
</dbReference>
<dbReference type="AlphaFoldDB" id="A0A6S6R5N9"/>
<dbReference type="EMBL" id="AP023367">
    <property type="protein sequence ID" value="BCJ94752.1"/>
    <property type="molecule type" value="Genomic_DNA"/>
</dbReference>
<dbReference type="InterPro" id="IPR038078">
    <property type="entry name" value="PhoU-like_sf"/>
</dbReference>
<comment type="subcellular location">
    <subcellularLocation>
        <location evidence="1">Cell membrane</location>
        <topology evidence="1">Multi-pass membrane protein</topology>
    </subcellularLocation>
</comment>
<keyword evidence="8" id="KW-1185">Reference proteome</keyword>
<dbReference type="InterPro" id="IPR003841">
    <property type="entry name" value="Na/Pi_transpt"/>
</dbReference>
<dbReference type="NCBIfam" id="NF037997">
    <property type="entry name" value="Na_Pi_symport"/>
    <property type="match status" value="1"/>
</dbReference>
<dbReference type="Gene3D" id="1.20.58.220">
    <property type="entry name" value="Phosphate transport system protein phou homolog 2, domain 2"/>
    <property type="match status" value="1"/>
</dbReference>
<dbReference type="PANTHER" id="PTHR10010:SF46">
    <property type="entry name" value="SODIUM-DEPENDENT PHOSPHATE TRANSPORT PROTEIN 2B"/>
    <property type="match status" value="1"/>
</dbReference>
<feature type="domain" description="PhoU" evidence="6">
    <location>
        <begin position="343"/>
        <end position="429"/>
    </location>
</feature>
<evidence type="ECO:0000256" key="3">
    <source>
        <dbReference type="ARBA" id="ARBA00022692"/>
    </source>
</evidence>
<evidence type="ECO:0000313" key="8">
    <source>
        <dbReference type="Proteomes" id="UP000515561"/>
    </source>
</evidence>
<keyword evidence="5" id="KW-0472">Membrane</keyword>
<evidence type="ECO:0000256" key="2">
    <source>
        <dbReference type="ARBA" id="ARBA00022475"/>
    </source>
</evidence>